<evidence type="ECO:0000256" key="1">
    <source>
        <dbReference type="SAM" id="Phobius"/>
    </source>
</evidence>
<reference evidence="2 3" key="1">
    <citation type="journal article" date="2016" name="Nat. Commun.">
        <title>Thousands of microbial genomes shed light on interconnected biogeochemical processes in an aquifer system.</title>
        <authorList>
            <person name="Anantharaman K."/>
            <person name="Brown C.T."/>
            <person name="Hug L.A."/>
            <person name="Sharon I."/>
            <person name="Castelle C.J."/>
            <person name="Probst A.J."/>
            <person name="Thomas B.C."/>
            <person name="Singh A."/>
            <person name="Wilkins M.J."/>
            <person name="Karaoz U."/>
            <person name="Brodie E.L."/>
            <person name="Williams K.H."/>
            <person name="Hubbard S.S."/>
            <person name="Banfield J.F."/>
        </authorList>
    </citation>
    <scope>NUCLEOTIDE SEQUENCE [LARGE SCALE GENOMIC DNA]</scope>
</reference>
<keyword evidence="1" id="KW-0472">Membrane</keyword>
<keyword evidence="1" id="KW-0812">Transmembrane</keyword>
<sequence>MIYFLKFVIDLNFMFDHDKAPTVVQTAVATKTFVSISALVSLFISVAALGVSLASLLIVSQLPSSSMATLSLTLNASPINTWTASALVAEPSQTGCVFSCSNFEDYDSCLGQEDYGCTWDGEAMICNGENTDKYILCSDIYDEYTCNAANCTWNYDSEICEGSYSYCGAIQDYGACQYGLSSFGCSWVWVEANPTSQATCPVPQLTVKNSAGNVLTTFELSNSSPQTKTITNTSADTLTFSFTNDCCLGWNGSSCTQGGTDIQVSSIAINGVSESIQRTLFSNGNNFTVTYSSLPGPVDSGTVDPTGGSIPLAGDFNGVLFSDGGLVMQGVLPEDFDTIIIGPIGIRVSANEAGCGSAEGGATVCTLNTNLIGGSHTLTLSSNGQNVESASFASPDIPPTCGNNTIDAGELCDRFKVGAATCSSASDGDYDSGILGCSMDCQHWDTSRCFLQSDTAGVVDLHFYVNLPYTMTTEGAARLVSSVNAFYRGQGIDIMFRVGNIIQDYHGACPEGGDRNVIICIGPDKGGDTGGFYNYSRYIEISSQKFAREGFSKTTEMAIKHELGHYLGLRDLYWLTILPANPEDNRPIPSLPRADISTDIMFSSLSGNTFIAENKAILKYNVEKYKTNGADGIVNPFARTPQKIMANINCLGQRFTSAPANRSDVESSLTVSYRPEPPRPYYLFELPKITTSPWPLKDFGYSNLTVFYFQCLVANEGGGWDGGYTDYWYSTLNYDQCFIKAGGLTDKYHPCALDCSVNHDWCTNTSATSQANDQEYDCAGVTNYDECQYGLNGICQWDFDNERCVGYNSQDL</sequence>
<accession>A0A1G1YPJ3</accession>
<dbReference type="EMBL" id="MHIP01000049">
    <property type="protein sequence ID" value="OGY53726.1"/>
    <property type="molecule type" value="Genomic_DNA"/>
</dbReference>
<feature type="transmembrane region" description="Helical" evidence="1">
    <location>
        <begin position="33"/>
        <end position="59"/>
    </location>
</feature>
<evidence type="ECO:0000313" key="2">
    <source>
        <dbReference type="EMBL" id="OGY53726.1"/>
    </source>
</evidence>
<evidence type="ECO:0000313" key="3">
    <source>
        <dbReference type="Proteomes" id="UP000176512"/>
    </source>
</evidence>
<dbReference type="AlphaFoldDB" id="A0A1G1YPJ3"/>
<organism evidence="2 3">
    <name type="scientific">Candidatus Buchananbacteria bacterium RIFCSPLOWO2_01_FULL_46_12</name>
    <dbReference type="NCBI Taxonomy" id="1797546"/>
    <lineage>
        <taxon>Bacteria</taxon>
        <taxon>Candidatus Buchananiibacteriota</taxon>
    </lineage>
</organism>
<comment type="caution">
    <text evidence="2">The sequence shown here is derived from an EMBL/GenBank/DDBJ whole genome shotgun (WGS) entry which is preliminary data.</text>
</comment>
<keyword evidence="1" id="KW-1133">Transmembrane helix</keyword>
<dbReference type="Proteomes" id="UP000176512">
    <property type="component" value="Unassembled WGS sequence"/>
</dbReference>
<gene>
    <name evidence="2" type="ORF">A3A24_00995</name>
</gene>
<proteinExistence type="predicted"/>
<name>A0A1G1YPJ3_9BACT</name>
<dbReference type="SUPFAM" id="SSF55486">
    <property type="entry name" value="Metalloproteases ('zincins'), catalytic domain"/>
    <property type="match status" value="1"/>
</dbReference>
<protein>
    <submittedName>
        <fullName evidence="2">Uncharacterized protein</fullName>
    </submittedName>
</protein>